<dbReference type="AlphaFoldDB" id="A0A9P1I5G7"/>
<reference evidence="9" key="1">
    <citation type="submission" date="2022-11" db="EMBL/GenBank/DDBJ databases">
        <authorList>
            <person name="Kikuchi T."/>
        </authorList>
    </citation>
    <scope>NUCLEOTIDE SEQUENCE</scope>
    <source>
        <strain evidence="9">PS1010</strain>
    </source>
</reference>
<evidence type="ECO:0000313" key="9">
    <source>
        <dbReference type="EMBL" id="CAI5438843.1"/>
    </source>
</evidence>
<keyword evidence="10" id="KW-1185">Reference proteome</keyword>
<dbReference type="GO" id="GO:0008478">
    <property type="term" value="F:pyridoxal kinase activity"/>
    <property type="evidence" value="ECO:0007669"/>
    <property type="project" value="UniProtKB-EC"/>
</dbReference>
<dbReference type="InterPro" id="IPR004625">
    <property type="entry name" value="PyrdxlKinase"/>
</dbReference>
<name>A0A9P1I5G7_9PELO</name>
<dbReference type="GO" id="GO:0009443">
    <property type="term" value="P:pyridoxal 5'-phosphate salvage"/>
    <property type="evidence" value="ECO:0007669"/>
    <property type="project" value="InterPro"/>
</dbReference>
<evidence type="ECO:0000256" key="2">
    <source>
        <dbReference type="ARBA" id="ARBA00012104"/>
    </source>
</evidence>
<dbReference type="EC" id="2.7.1.35" evidence="2"/>
<keyword evidence="5" id="KW-0418">Kinase</keyword>
<dbReference type="GO" id="GO:0005829">
    <property type="term" value="C:cytosol"/>
    <property type="evidence" value="ECO:0007669"/>
    <property type="project" value="TreeGrafter"/>
</dbReference>
<keyword evidence="4" id="KW-0547">Nucleotide-binding</keyword>
<evidence type="ECO:0000259" key="8">
    <source>
        <dbReference type="Pfam" id="PF00294"/>
    </source>
</evidence>
<gene>
    <name evidence="9" type="ORF">CAMP_LOCUS1480</name>
</gene>
<dbReference type="PANTHER" id="PTHR10534">
    <property type="entry name" value="PYRIDOXAL KINASE"/>
    <property type="match status" value="1"/>
</dbReference>
<dbReference type="Gene3D" id="3.40.1190.20">
    <property type="match status" value="1"/>
</dbReference>
<organism evidence="9 10">
    <name type="scientific">Caenorhabditis angaria</name>
    <dbReference type="NCBI Taxonomy" id="860376"/>
    <lineage>
        <taxon>Eukaryota</taxon>
        <taxon>Metazoa</taxon>
        <taxon>Ecdysozoa</taxon>
        <taxon>Nematoda</taxon>
        <taxon>Chromadorea</taxon>
        <taxon>Rhabditida</taxon>
        <taxon>Rhabditina</taxon>
        <taxon>Rhabditomorpha</taxon>
        <taxon>Rhabditoidea</taxon>
        <taxon>Rhabditidae</taxon>
        <taxon>Peloderinae</taxon>
        <taxon>Caenorhabditis</taxon>
    </lineage>
</organism>
<dbReference type="Proteomes" id="UP001152747">
    <property type="component" value="Unassembled WGS sequence"/>
</dbReference>
<protein>
    <recommendedName>
        <fullName evidence="2">pyridoxal kinase</fullName>
        <ecNumber evidence="2">2.7.1.35</ecNumber>
    </recommendedName>
    <alternativeName>
        <fullName evidence="7">Pyridoxine kinase</fullName>
    </alternativeName>
</protein>
<sequence>MSFWPFFSFSLVKSQWNPIKRLMSNSASIIKELEKTPNRRVLSIQSHVVHGYAGNKCSVFPLQLHGFEVDAINSVQFSNHAGNIEYLTLPTRYQHVKGQRLTDKELDELYEGLKLNNINKYSHVLTGYCGNVTFLQKIADVVKDLKNNNPNTRFFCDPVMGDNGRYYTPQELMPIYRDIIVPLADVLTPNAFELGELTGIKIETEQDCLKAIGILHQKGVSTIVVTSGVTGAQTSEFLRCYASIRDGICYRFTFPRLQGQFVGTGDVFASLLVVWLDALNGNIADAVRRVLSSMQLLIRRTSEFAQSEVDSNSQRMCELRLIQSRKELLWPDESIEANIIVDEM</sequence>
<evidence type="ECO:0000256" key="5">
    <source>
        <dbReference type="ARBA" id="ARBA00022777"/>
    </source>
</evidence>
<dbReference type="Pfam" id="PF00294">
    <property type="entry name" value="PfkB"/>
    <property type="match status" value="1"/>
</dbReference>
<evidence type="ECO:0000256" key="1">
    <source>
        <dbReference type="ARBA" id="ARBA00008805"/>
    </source>
</evidence>
<evidence type="ECO:0000313" key="10">
    <source>
        <dbReference type="Proteomes" id="UP001152747"/>
    </source>
</evidence>
<dbReference type="OrthoDB" id="2104723at2759"/>
<dbReference type="CDD" id="cd01173">
    <property type="entry name" value="pyridoxal_pyridoxamine_kinase"/>
    <property type="match status" value="1"/>
</dbReference>
<feature type="domain" description="Carbohydrate kinase PfkB" evidence="8">
    <location>
        <begin position="40"/>
        <end position="301"/>
    </location>
</feature>
<dbReference type="EMBL" id="CANHGI010000001">
    <property type="protein sequence ID" value="CAI5438843.1"/>
    <property type="molecule type" value="Genomic_DNA"/>
</dbReference>
<keyword evidence="3" id="KW-0808">Transferase</keyword>
<evidence type="ECO:0000256" key="3">
    <source>
        <dbReference type="ARBA" id="ARBA00022679"/>
    </source>
</evidence>
<dbReference type="NCBIfam" id="TIGR00687">
    <property type="entry name" value="pyridox_kin"/>
    <property type="match status" value="1"/>
</dbReference>
<comment type="similarity">
    <text evidence="1">Belongs to the pyridoxine kinase family.</text>
</comment>
<evidence type="ECO:0000256" key="6">
    <source>
        <dbReference type="ARBA" id="ARBA00022840"/>
    </source>
</evidence>
<evidence type="ECO:0000256" key="4">
    <source>
        <dbReference type="ARBA" id="ARBA00022741"/>
    </source>
</evidence>
<comment type="caution">
    <text evidence="9">The sequence shown here is derived from an EMBL/GenBank/DDBJ whole genome shotgun (WGS) entry which is preliminary data.</text>
</comment>
<accession>A0A9P1I5G7</accession>
<dbReference type="InterPro" id="IPR029056">
    <property type="entry name" value="Ribokinase-like"/>
</dbReference>
<keyword evidence="6" id="KW-0067">ATP-binding</keyword>
<dbReference type="PANTHER" id="PTHR10534:SF2">
    <property type="entry name" value="PYRIDOXAL KINASE"/>
    <property type="match status" value="1"/>
</dbReference>
<evidence type="ECO:0000256" key="7">
    <source>
        <dbReference type="ARBA" id="ARBA00032808"/>
    </source>
</evidence>
<dbReference type="SUPFAM" id="SSF53613">
    <property type="entry name" value="Ribokinase-like"/>
    <property type="match status" value="1"/>
</dbReference>
<dbReference type="GO" id="GO:0005524">
    <property type="term" value="F:ATP binding"/>
    <property type="evidence" value="ECO:0007669"/>
    <property type="project" value="UniProtKB-KW"/>
</dbReference>
<dbReference type="InterPro" id="IPR011611">
    <property type="entry name" value="PfkB_dom"/>
</dbReference>
<proteinExistence type="inferred from homology"/>